<dbReference type="Pfam" id="PF00175">
    <property type="entry name" value="NAD_binding_1"/>
    <property type="match status" value="1"/>
</dbReference>
<dbReference type="InterPro" id="IPR017938">
    <property type="entry name" value="Riboflavin_synthase-like_b-brl"/>
</dbReference>
<dbReference type="Gene3D" id="2.40.30.10">
    <property type="entry name" value="Translation factors"/>
    <property type="match status" value="1"/>
</dbReference>
<dbReference type="PROSITE" id="PS51384">
    <property type="entry name" value="FAD_FR"/>
    <property type="match status" value="1"/>
</dbReference>
<keyword evidence="9 11" id="KW-0520">NAD</keyword>
<evidence type="ECO:0000256" key="3">
    <source>
        <dbReference type="ARBA" id="ARBA00005156"/>
    </source>
</evidence>
<comment type="catalytic activity">
    <reaction evidence="11">
        <text>2 Fe(III)-[cytochrome b5] + NADH = 2 Fe(II)-[cytochrome b5] + NAD(+) + H(+)</text>
        <dbReference type="Rhea" id="RHEA:46680"/>
        <dbReference type="Rhea" id="RHEA-COMP:10438"/>
        <dbReference type="Rhea" id="RHEA-COMP:10439"/>
        <dbReference type="ChEBI" id="CHEBI:15378"/>
        <dbReference type="ChEBI" id="CHEBI:29033"/>
        <dbReference type="ChEBI" id="CHEBI:29034"/>
        <dbReference type="ChEBI" id="CHEBI:57540"/>
        <dbReference type="ChEBI" id="CHEBI:57945"/>
        <dbReference type="EC" id="1.6.2.2"/>
    </reaction>
</comment>
<keyword evidence="6" id="KW-0496">Mitochondrion</keyword>
<organism evidence="14 15">
    <name type="scientific">Batrachochytrium salamandrivorans</name>
    <dbReference type="NCBI Taxonomy" id="1357716"/>
    <lineage>
        <taxon>Eukaryota</taxon>
        <taxon>Fungi</taxon>
        <taxon>Fungi incertae sedis</taxon>
        <taxon>Chytridiomycota</taxon>
        <taxon>Chytridiomycota incertae sedis</taxon>
        <taxon>Chytridiomycetes</taxon>
        <taxon>Rhizophydiales</taxon>
        <taxon>Rhizophydiales incertae sedis</taxon>
        <taxon>Batrachochytrium</taxon>
    </lineage>
</organism>
<dbReference type="SUPFAM" id="SSF63380">
    <property type="entry name" value="Riboflavin synthase domain-like"/>
    <property type="match status" value="1"/>
</dbReference>
<keyword evidence="15" id="KW-1185">Reference proteome</keyword>
<comment type="cofactor">
    <cofactor evidence="1 11">
        <name>FAD</name>
        <dbReference type="ChEBI" id="CHEBI:57692"/>
    </cofactor>
</comment>
<dbReference type="PRINTS" id="PR00371">
    <property type="entry name" value="FPNCR"/>
</dbReference>
<dbReference type="Pfam" id="PF00970">
    <property type="entry name" value="FAD_binding_6"/>
    <property type="match status" value="1"/>
</dbReference>
<keyword evidence="6" id="KW-1000">Mitochondrion outer membrane</keyword>
<comment type="caution">
    <text evidence="14">The sequence shown here is derived from an EMBL/GenBank/DDBJ whole genome shotgun (WGS) entry which is preliminary data.</text>
</comment>
<dbReference type="CDD" id="cd06183">
    <property type="entry name" value="cyt_b5_reduct_like"/>
    <property type="match status" value="1"/>
</dbReference>
<dbReference type="InterPro" id="IPR039261">
    <property type="entry name" value="FNR_nucleotide-bd"/>
</dbReference>
<evidence type="ECO:0000256" key="5">
    <source>
        <dbReference type="ARBA" id="ARBA00022630"/>
    </source>
</evidence>
<comment type="pathway">
    <text evidence="3">Protein modification; peptidyl-diphthamide biosynthesis.</text>
</comment>
<dbReference type="InterPro" id="IPR001433">
    <property type="entry name" value="OxRdtase_FAD/NAD-bd"/>
</dbReference>
<comment type="catalytic activity">
    <reaction evidence="10">
        <text>2 Fe(3+)-[Dph3] + NADH = 2 Fe(2+)-[Dph3] + NAD(+) + H(+)</text>
        <dbReference type="Rhea" id="RHEA:71231"/>
        <dbReference type="Rhea" id="RHEA-COMP:18002"/>
        <dbReference type="Rhea" id="RHEA-COMP:18003"/>
        <dbReference type="ChEBI" id="CHEBI:15378"/>
        <dbReference type="ChEBI" id="CHEBI:29033"/>
        <dbReference type="ChEBI" id="CHEBI:29034"/>
        <dbReference type="ChEBI" id="CHEBI:57540"/>
        <dbReference type="ChEBI" id="CHEBI:57945"/>
        <dbReference type="ChEBI" id="CHEBI:83228"/>
    </reaction>
    <physiologicalReaction direction="left-to-right" evidence="10">
        <dbReference type="Rhea" id="RHEA:71232"/>
    </physiologicalReaction>
</comment>
<dbReference type="InterPro" id="IPR001834">
    <property type="entry name" value="CBR-like"/>
</dbReference>
<accession>A0ABQ8FB25</accession>
<evidence type="ECO:0000256" key="6">
    <source>
        <dbReference type="ARBA" id="ARBA00022787"/>
    </source>
</evidence>
<dbReference type="InterPro" id="IPR008333">
    <property type="entry name" value="Cbr1-like_FAD-bd_dom"/>
</dbReference>
<evidence type="ECO:0000256" key="11">
    <source>
        <dbReference type="RuleBase" id="RU361226"/>
    </source>
</evidence>
<evidence type="ECO:0000256" key="10">
    <source>
        <dbReference type="ARBA" id="ARBA00049138"/>
    </source>
</evidence>
<dbReference type="EC" id="1.6.2.2" evidence="11"/>
<dbReference type="EMBL" id="JAFCIX010000312">
    <property type="protein sequence ID" value="KAH6595193.1"/>
    <property type="molecule type" value="Genomic_DNA"/>
</dbReference>
<evidence type="ECO:0000256" key="2">
    <source>
        <dbReference type="ARBA" id="ARBA00004294"/>
    </source>
</evidence>
<evidence type="ECO:0000256" key="1">
    <source>
        <dbReference type="ARBA" id="ARBA00001974"/>
    </source>
</evidence>
<keyword evidence="12" id="KW-1133">Transmembrane helix</keyword>
<keyword evidence="12" id="KW-0812">Transmembrane</keyword>
<keyword evidence="5 11" id="KW-0285">Flavoprotein</keyword>
<comment type="similarity">
    <text evidence="4 11">Belongs to the flavoprotein pyridine nucleotide cytochrome reductase family.</text>
</comment>
<dbReference type="PRINTS" id="PR00406">
    <property type="entry name" value="CYTB5RDTASE"/>
</dbReference>
<keyword evidence="7 11" id="KW-0274">FAD</keyword>
<evidence type="ECO:0000256" key="9">
    <source>
        <dbReference type="ARBA" id="ARBA00023027"/>
    </source>
</evidence>
<reference evidence="14 15" key="1">
    <citation type="submission" date="2021-02" db="EMBL/GenBank/DDBJ databases">
        <title>Variation within the Batrachochytrium salamandrivorans European outbreak.</title>
        <authorList>
            <person name="Kelly M."/>
            <person name="Pasmans F."/>
            <person name="Shea T.P."/>
            <person name="Munoz J.F."/>
            <person name="Carranza S."/>
            <person name="Cuomo C.A."/>
            <person name="Martel A."/>
        </authorList>
    </citation>
    <scope>NUCLEOTIDE SEQUENCE [LARGE SCALE GENOMIC DNA]</scope>
    <source>
        <strain evidence="14 15">AMFP18/2</strain>
    </source>
</reference>
<evidence type="ECO:0000259" key="13">
    <source>
        <dbReference type="PROSITE" id="PS51384"/>
    </source>
</evidence>
<keyword evidence="8 11" id="KW-0560">Oxidoreductase</keyword>
<feature type="domain" description="FAD-binding FR-type" evidence="13">
    <location>
        <begin position="61"/>
        <end position="160"/>
    </location>
</feature>
<evidence type="ECO:0000256" key="4">
    <source>
        <dbReference type="ARBA" id="ARBA00006105"/>
    </source>
</evidence>
<evidence type="ECO:0000256" key="12">
    <source>
        <dbReference type="SAM" id="Phobius"/>
    </source>
</evidence>
<keyword evidence="12" id="KW-0472">Membrane</keyword>
<evidence type="ECO:0000256" key="8">
    <source>
        <dbReference type="ARBA" id="ARBA00023002"/>
    </source>
</evidence>
<comment type="subcellular location">
    <subcellularLocation>
        <location evidence="2">Mitochondrion outer membrane</location>
    </subcellularLocation>
</comment>
<dbReference type="Gene3D" id="3.40.50.80">
    <property type="entry name" value="Nucleotide-binding domain of ferredoxin-NADP reductase (FNR) module"/>
    <property type="match status" value="1"/>
</dbReference>
<evidence type="ECO:0000313" key="14">
    <source>
        <dbReference type="EMBL" id="KAH6595193.1"/>
    </source>
</evidence>
<protein>
    <recommendedName>
        <fullName evidence="11">NADH-cytochrome b5 reductase</fullName>
        <ecNumber evidence="11">1.6.2.2</ecNumber>
    </recommendedName>
</protein>
<dbReference type="PANTHER" id="PTHR19370">
    <property type="entry name" value="NADH-CYTOCHROME B5 REDUCTASE"/>
    <property type="match status" value="1"/>
</dbReference>
<evidence type="ECO:0000313" key="15">
    <source>
        <dbReference type="Proteomes" id="UP001648503"/>
    </source>
</evidence>
<name>A0ABQ8FB25_9FUNG</name>
<gene>
    <name evidence="14" type="ORF">BASA50_005986</name>
</gene>
<dbReference type="SUPFAM" id="SSF52343">
    <property type="entry name" value="Ferredoxin reductase-like, C-terminal NADP-linked domain"/>
    <property type="match status" value="1"/>
</dbReference>
<sequence>MHPHTRFHSASLQTLKPPPIETHYLPLSLFILTAAGIAAAINVSILRDMNDPNRIPALKTYEFCHAKVTSTTLESPDTCRVHLQVDAERNLPSDTGIFHIVVNDDSCQIARQYTPIAYDHAHIELLVRRYDLGIVSKHIHAMKIDDSLLIRGPLISFPYTSNSVNHIVMIAGGTGIAPMYQLIRRILENPEDKTTLCLVYASRDERNILLKSELDLLQSVHPERLCIRYQVDSCVGPMPANIHVGALDASQLTALLPASSGAESIKVLVSGPEGMVNAIAGQRQSLIKQGPVGGILRRLGYTDAQVVKL</sequence>
<evidence type="ECO:0000256" key="7">
    <source>
        <dbReference type="ARBA" id="ARBA00022827"/>
    </source>
</evidence>
<dbReference type="InterPro" id="IPR017927">
    <property type="entry name" value="FAD-bd_FR_type"/>
</dbReference>
<proteinExistence type="inferred from homology"/>
<feature type="transmembrane region" description="Helical" evidence="12">
    <location>
        <begin position="24"/>
        <end position="46"/>
    </location>
</feature>
<dbReference type="PANTHER" id="PTHR19370:SF184">
    <property type="entry name" value="NADH-CYTOCHROME B5 REDUCTASE-LIKE"/>
    <property type="match status" value="1"/>
</dbReference>
<dbReference type="InterPro" id="IPR001709">
    <property type="entry name" value="Flavoprot_Pyr_Nucl_cyt_Rdtase"/>
</dbReference>
<dbReference type="Proteomes" id="UP001648503">
    <property type="component" value="Unassembled WGS sequence"/>
</dbReference>